<evidence type="ECO:0000256" key="1">
    <source>
        <dbReference type="SAM" id="Coils"/>
    </source>
</evidence>
<feature type="compositionally biased region" description="Basic and acidic residues" evidence="2">
    <location>
        <begin position="277"/>
        <end position="287"/>
    </location>
</feature>
<dbReference type="EMBL" id="JBHSXI010000023">
    <property type="protein sequence ID" value="MFC6890518.1"/>
    <property type="molecule type" value="Genomic_DNA"/>
</dbReference>
<keyword evidence="4" id="KW-1185">Reference proteome</keyword>
<protein>
    <recommendedName>
        <fullName evidence="5">CopG family transcriptional regulator</fullName>
    </recommendedName>
</protein>
<evidence type="ECO:0000313" key="3">
    <source>
        <dbReference type="EMBL" id="MFC6890518.1"/>
    </source>
</evidence>
<sequence length="314" mass="32807">MSDLDPADLSGDAAADLSGDAAADGAGDRPSDRAVAAAADDLGVTRETLLKRAIVAIAESEGIDVPDAEEVAAIENRLADLDAEVDEKVADLRDRFVDLYRDAEAKASADHVHEETRARLDAVTDDLDAVSARLADLESRADDLDADDLDDKLSRVASAVVRVQRRLEAAEQDRGNRERLDALASAANRHGVRKARCTDCGGTVEIGLLTAPECPHCGRRFAELEPNPGFFGTSRLVVEDPPALDGDVDEDAAGRAGRHGASGSNESNEPDVSSRVSARDDAIRNDGGDGYGGDGYGGDGGDGDGSERTGGSDR</sequence>
<feature type="region of interest" description="Disordered" evidence="2">
    <location>
        <begin position="233"/>
        <end position="314"/>
    </location>
</feature>
<keyword evidence="1" id="KW-0175">Coiled coil</keyword>
<feature type="region of interest" description="Disordered" evidence="2">
    <location>
        <begin position="1"/>
        <end position="34"/>
    </location>
</feature>
<feature type="compositionally biased region" description="Low complexity" evidence="2">
    <location>
        <begin position="1"/>
        <end position="25"/>
    </location>
</feature>
<comment type="caution">
    <text evidence="3">The sequence shown here is derived from an EMBL/GenBank/DDBJ whole genome shotgun (WGS) entry which is preliminary data.</text>
</comment>
<proteinExistence type="predicted"/>
<accession>A0ABD5URW8</accession>
<feature type="compositionally biased region" description="Gly residues" evidence="2">
    <location>
        <begin position="288"/>
        <end position="300"/>
    </location>
</feature>
<gene>
    <name evidence="3" type="ORF">ACFQEY_16115</name>
</gene>
<dbReference type="RefSeq" id="WP_379770548.1">
    <property type="nucleotide sequence ID" value="NZ_JBHSXI010000023.1"/>
</dbReference>
<feature type="coiled-coil region" evidence="1">
    <location>
        <begin position="120"/>
        <end position="173"/>
    </location>
</feature>
<feature type="compositionally biased region" description="Polar residues" evidence="2">
    <location>
        <begin position="265"/>
        <end position="276"/>
    </location>
</feature>
<evidence type="ECO:0000313" key="4">
    <source>
        <dbReference type="Proteomes" id="UP001596333"/>
    </source>
</evidence>
<organism evidence="3 4">
    <name type="scientific">Halorubrum trueperi</name>
    <dbReference type="NCBI Taxonomy" id="2004704"/>
    <lineage>
        <taxon>Archaea</taxon>
        <taxon>Methanobacteriati</taxon>
        <taxon>Methanobacteriota</taxon>
        <taxon>Stenosarchaea group</taxon>
        <taxon>Halobacteria</taxon>
        <taxon>Halobacteriales</taxon>
        <taxon>Haloferacaceae</taxon>
        <taxon>Halorubrum</taxon>
    </lineage>
</organism>
<dbReference type="Proteomes" id="UP001596333">
    <property type="component" value="Unassembled WGS sequence"/>
</dbReference>
<dbReference type="AlphaFoldDB" id="A0ABD5URW8"/>
<evidence type="ECO:0000256" key="2">
    <source>
        <dbReference type="SAM" id="MobiDB-lite"/>
    </source>
</evidence>
<evidence type="ECO:0008006" key="5">
    <source>
        <dbReference type="Google" id="ProtNLM"/>
    </source>
</evidence>
<feature type="compositionally biased region" description="Basic and acidic residues" evidence="2">
    <location>
        <begin position="305"/>
        <end position="314"/>
    </location>
</feature>
<name>A0ABD5URW8_9EURY</name>
<reference evidence="3 4" key="1">
    <citation type="journal article" date="2019" name="Int. J. Syst. Evol. Microbiol.">
        <title>The Global Catalogue of Microorganisms (GCM) 10K type strain sequencing project: providing services to taxonomists for standard genome sequencing and annotation.</title>
        <authorList>
            <consortium name="The Broad Institute Genomics Platform"/>
            <consortium name="The Broad Institute Genome Sequencing Center for Infectious Disease"/>
            <person name="Wu L."/>
            <person name="Ma J."/>
        </authorList>
    </citation>
    <scope>NUCLEOTIDE SEQUENCE [LARGE SCALE GENOMIC DNA]</scope>
    <source>
        <strain evidence="3 4">Y73</strain>
    </source>
</reference>